<dbReference type="AlphaFoldDB" id="F0RZ76"/>
<dbReference type="EMBL" id="CP002541">
    <property type="protein sequence ID" value="ADY13357.1"/>
    <property type="molecule type" value="Genomic_DNA"/>
</dbReference>
<gene>
    <name evidence="1" type="ordered locus">SpiBuddy_1532</name>
</gene>
<dbReference type="HOGENOM" id="CLU_051802_0_0_12"/>
<dbReference type="OrthoDB" id="368706at2"/>
<evidence type="ECO:0000313" key="1">
    <source>
        <dbReference type="EMBL" id="ADY13357.1"/>
    </source>
</evidence>
<dbReference type="RefSeq" id="WP_013607207.1">
    <property type="nucleotide sequence ID" value="NC_015152.1"/>
</dbReference>
<keyword evidence="2" id="KW-1185">Reference proteome</keyword>
<proteinExistence type="predicted"/>
<accession>F0RZ76</accession>
<dbReference type="STRING" id="158189.SpiBuddy_1532"/>
<dbReference type="eggNOG" id="ENOG50306Q4">
    <property type="taxonomic scope" value="Bacteria"/>
</dbReference>
<name>F0RZ76_SPHGB</name>
<protein>
    <submittedName>
        <fullName evidence="1">Uncharacterized protein</fullName>
    </submittedName>
</protein>
<organism evidence="1 2">
    <name type="scientific">Sphaerochaeta globosa (strain ATCC BAA-1886 / DSM 22777 / Buddy)</name>
    <name type="common">Spirochaeta sp. (strain Buddy)</name>
    <dbReference type="NCBI Taxonomy" id="158189"/>
    <lineage>
        <taxon>Bacteria</taxon>
        <taxon>Pseudomonadati</taxon>
        <taxon>Spirochaetota</taxon>
        <taxon>Spirochaetia</taxon>
        <taxon>Spirochaetales</taxon>
        <taxon>Sphaerochaetaceae</taxon>
        <taxon>Sphaerochaeta</taxon>
    </lineage>
</organism>
<sequence length="411" mass="45371">MKKYSLLVGMLLIAALLFGAGISEETQFADPGNAAYLEHYFQITLGSGGLDAAQFGSALSSITGKPVTLKASSDIFQALVEAADLRELALTYSNKKTAERLSYYGITEAVPSDLQRYVACSLDAHLLPVSVAKELLSSSYIDSETAANLLMSVANAKGASRNYIGNVSDSNILMRISNAFDGYTLFSDGNLDEIGALTVQQRASTGYNLKKDADEAQFLPSRTIQYGHSDETHLKQLTVLLNSEGIDAKLQIEPKVSIYEYLLDWGPVPAPSPYYMVLAFGENFYLAYAVEYDAKFEFSSNEDLLKFDALINTYAKKNDANQAKDSKTALLKGAWWQPLYSTTFQADESAYQEIVDCVLQENSYSIHPFSLLENKQNLIDVLQNLSGLEVQERSLFVNNAFHRYLTGSDYQ</sequence>
<evidence type="ECO:0000313" key="2">
    <source>
        <dbReference type="Proteomes" id="UP000008466"/>
    </source>
</evidence>
<dbReference type="KEGG" id="sbu:SpiBuddy_1532"/>
<dbReference type="Proteomes" id="UP000008466">
    <property type="component" value="Chromosome"/>
</dbReference>
<reference evidence="2" key="1">
    <citation type="submission" date="2011-02" db="EMBL/GenBank/DDBJ databases">
        <title>Complete sequence of Spirochaeta sp. Buddy.</title>
        <authorList>
            <person name="Lucas S."/>
            <person name="Copeland A."/>
            <person name="Lapidus A."/>
            <person name="Cheng J.-F."/>
            <person name="Goodwin L."/>
            <person name="Pitluck S."/>
            <person name="Zeytun A."/>
            <person name="Detter J.C."/>
            <person name="Han C."/>
            <person name="Tapia R."/>
            <person name="Land M."/>
            <person name="Hauser L."/>
            <person name="Kyrpides N."/>
            <person name="Ivanova N."/>
            <person name="Mikhailova N."/>
            <person name="Pagani I."/>
            <person name="Ritalahti K.M."/>
            <person name="Loeffler F.E."/>
            <person name="Woyke T."/>
        </authorList>
    </citation>
    <scope>NUCLEOTIDE SEQUENCE [LARGE SCALE GENOMIC DNA]</scope>
    <source>
        <strain evidence="2">ATCC BAA-1886 / DSM 22777 / Buddy</strain>
    </source>
</reference>